<reference evidence="1" key="1">
    <citation type="journal article" date="2020" name="Stud. Mycol.">
        <title>101 Dothideomycetes genomes: a test case for predicting lifestyles and emergence of pathogens.</title>
        <authorList>
            <person name="Haridas S."/>
            <person name="Albert R."/>
            <person name="Binder M."/>
            <person name="Bloem J."/>
            <person name="Labutti K."/>
            <person name="Salamov A."/>
            <person name="Andreopoulos B."/>
            <person name="Baker S."/>
            <person name="Barry K."/>
            <person name="Bills G."/>
            <person name="Bluhm B."/>
            <person name="Cannon C."/>
            <person name="Castanera R."/>
            <person name="Culley D."/>
            <person name="Daum C."/>
            <person name="Ezra D."/>
            <person name="Gonzalez J."/>
            <person name="Henrissat B."/>
            <person name="Kuo A."/>
            <person name="Liang C."/>
            <person name="Lipzen A."/>
            <person name="Lutzoni F."/>
            <person name="Magnuson J."/>
            <person name="Mondo S."/>
            <person name="Nolan M."/>
            <person name="Ohm R."/>
            <person name="Pangilinan J."/>
            <person name="Park H.-J."/>
            <person name="Ramirez L."/>
            <person name="Alfaro M."/>
            <person name="Sun H."/>
            <person name="Tritt A."/>
            <person name="Yoshinaga Y."/>
            <person name="Zwiers L.-H."/>
            <person name="Turgeon B."/>
            <person name="Goodwin S."/>
            <person name="Spatafora J."/>
            <person name="Crous P."/>
            <person name="Grigoriev I."/>
        </authorList>
    </citation>
    <scope>NUCLEOTIDE SEQUENCE</scope>
    <source>
        <strain evidence="1">CBS 207.26</strain>
    </source>
</reference>
<dbReference type="AlphaFoldDB" id="A0A6A6DU80"/>
<proteinExistence type="predicted"/>
<feature type="non-terminal residue" evidence="1">
    <location>
        <position position="1"/>
    </location>
</feature>
<dbReference type="OrthoDB" id="4456803at2759"/>
<dbReference type="Proteomes" id="UP000800200">
    <property type="component" value="Unassembled WGS sequence"/>
</dbReference>
<protein>
    <submittedName>
        <fullName evidence="1">Uncharacterized protein</fullName>
    </submittedName>
</protein>
<keyword evidence="2" id="KW-1185">Reference proteome</keyword>
<sequence length="260" mass="29046">YPPSALMMIANKSCQNKTINAILTKATKEREIHTKPDREAGLFDNRWVLIKFHDQKDFQKPANAPIEPFKSDFIGATVDELGGFVKANFGEGGLGQDLSDSSDYIAGEVFGILDARTAKDDTLVFVVDDLVDAVDEAKIRVAWGNGTRRDDALIRYSDFEATNEDLTILVRDIHESAEHSLTSSSQPTDSKTEVSAEDVERLKKWYNNIKATRKDTWIELRLKADCAFWSIGGILYRGGLDYMLNPGDDFDKNGVMKADL</sequence>
<evidence type="ECO:0000313" key="2">
    <source>
        <dbReference type="Proteomes" id="UP000800200"/>
    </source>
</evidence>
<gene>
    <name evidence="1" type="ORF">K469DRAFT_588888</name>
</gene>
<organism evidence="1 2">
    <name type="scientific">Zopfia rhizophila CBS 207.26</name>
    <dbReference type="NCBI Taxonomy" id="1314779"/>
    <lineage>
        <taxon>Eukaryota</taxon>
        <taxon>Fungi</taxon>
        <taxon>Dikarya</taxon>
        <taxon>Ascomycota</taxon>
        <taxon>Pezizomycotina</taxon>
        <taxon>Dothideomycetes</taxon>
        <taxon>Dothideomycetes incertae sedis</taxon>
        <taxon>Zopfiaceae</taxon>
        <taxon>Zopfia</taxon>
    </lineage>
</organism>
<evidence type="ECO:0000313" key="1">
    <source>
        <dbReference type="EMBL" id="KAF2181540.1"/>
    </source>
</evidence>
<accession>A0A6A6DU80</accession>
<name>A0A6A6DU80_9PEZI</name>
<dbReference type="EMBL" id="ML994652">
    <property type="protein sequence ID" value="KAF2181540.1"/>
    <property type="molecule type" value="Genomic_DNA"/>
</dbReference>